<evidence type="ECO:0000313" key="3">
    <source>
        <dbReference type="Proteomes" id="UP001165124"/>
    </source>
</evidence>
<name>A0A9W6PWM7_9ACTN</name>
<evidence type="ECO:0000256" key="1">
    <source>
        <dbReference type="SAM" id="MobiDB-lite"/>
    </source>
</evidence>
<keyword evidence="3" id="KW-1185">Reference proteome</keyword>
<evidence type="ECO:0000313" key="2">
    <source>
        <dbReference type="EMBL" id="GLW64526.1"/>
    </source>
</evidence>
<accession>A0A9W6PWM7</accession>
<gene>
    <name evidence="2" type="ORF">Arub01_27700</name>
</gene>
<sequence length="111" mass="11782">MVQWSRTTPAPGGTDGRPAALPRRGEAARLDSGPSAYRQFRKGLDTAPNLGVAPFHGRRRDTETRLVAVATCCFAEDAPGALRVETYAAPASVRFSLAVFSEGHQSSRGAP</sequence>
<comment type="caution">
    <text evidence="2">The sequence shown here is derived from an EMBL/GenBank/DDBJ whole genome shotgun (WGS) entry which is preliminary data.</text>
</comment>
<dbReference type="Proteomes" id="UP001165124">
    <property type="component" value="Unassembled WGS sequence"/>
</dbReference>
<feature type="region of interest" description="Disordered" evidence="1">
    <location>
        <begin position="1"/>
        <end position="34"/>
    </location>
</feature>
<dbReference type="AlphaFoldDB" id="A0A9W6PWM7"/>
<reference evidence="2" key="1">
    <citation type="submission" date="2023-02" db="EMBL/GenBank/DDBJ databases">
        <title>Actinomadura rubrobrunea NBRC 14622.</title>
        <authorList>
            <person name="Ichikawa N."/>
            <person name="Sato H."/>
            <person name="Tonouchi N."/>
        </authorList>
    </citation>
    <scope>NUCLEOTIDE SEQUENCE</scope>
    <source>
        <strain evidence="2">NBRC 14622</strain>
    </source>
</reference>
<proteinExistence type="predicted"/>
<organism evidence="2 3">
    <name type="scientific">Actinomadura rubrobrunea</name>
    <dbReference type="NCBI Taxonomy" id="115335"/>
    <lineage>
        <taxon>Bacteria</taxon>
        <taxon>Bacillati</taxon>
        <taxon>Actinomycetota</taxon>
        <taxon>Actinomycetes</taxon>
        <taxon>Streptosporangiales</taxon>
        <taxon>Thermomonosporaceae</taxon>
        <taxon>Actinomadura</taxon>
    </lineage>
</organism>
<protein>
    <submittedName>
        <fullName evidence="2">Uncharacterized protein</fullName>
    </submittedName>
</protein>
<dbReference type="EMBL" id="BSRZ01000005">
    <property type="protein sequence ID" value="GLW64526.1"/>
    <property type="molecule type" value="Genomic_DNA"/>
</dbReference>